<dbReference type="SMART" id="SM00563">
    <property type="entry name" value="PlsC"/>
    <property type="match status" value="1"/>
</dbReference>
<evidence type="ECO:0000313" key="9">
    <source>
        <dbReference type="Proteomes" id="UP001281305"/>
    </source>
</evidence>
<keyword evidence="6" id="KW-0812">Transmembrane</keyword>
<organism evidence="8 9">
    <name type="scientific">Roseovarius rhodophyticola</name>
    <dbReference type="NCBI Taxonomy" id="3080827"/>
    <lineage>
        <taxon>Bacteria</taxon>
        <taxon>Pseudomonadati</taxon>
        <taxon>Pseudomonadota</taxon>
        <taxon>Alphaproteobacteria</taxon>
        <taxon>Rhodobacterales</taxon>
        <taxon>Roseobacteraceae</taxon>
        <taxon>Roseovarius</taxon>
    </lineage>
</organism>
<sequence>MNLTWDDGEGPKPDRIGALGLVRAMLRGSAMALVLLIGLLLTLILRPIERLIWDIRRPLTAPVTQNVFRVGLWVLGLRRDTVGRPMQTGGAVVANHSSWLDILVLNAGQRVVFVSKAEVAGWPVIGWLARLVDTAFIRRNRHEAMAQGAMFRARMERGQKLLFFPEGTSTDGMRVLPFKSTLFEAFFAQSLRDIAYIQPVTVVYEAPQNSEEPRFYGWWGDMDLGPHALQVLASTRQGRVRVIYHAPLAVADFDGRKTLAAELEKHVRSGMPEGRQQET</sequence>
<accession>A0ABZ2TE76</accession>
<keyword evidence="3" id="KW-0808">Transferase</keyword>
<dbReference type="Proteomes" id="UP001281305">
    <property type="component" value="Chromosome"/>
</dbReference>
<evidence type="ECO:0000256" key="3">
    <source>
        <dbReference type="ARBA" id="ARBA00022679"/>
    </source>
</evidence>
<proteinExistence type="predicted"/>
<keyword evidence="9" id="KW-1185">Reference proteome</keyword>
<evidence type="ECO:0000256" key="2">
    <source>
        <dbReference type="ARBA" id="ARBA00022516"/>
    </source>
</evidence>
<name>A0ABZ2TE76_9RHOB</name>
<evidence type="ECO:0000259" key="7">
    <source>
        <dbReference type="SMART" id="SM00563"/>
    </source>
</evidence>
<comment type="pathway">
    <text evidence="1">Lipid metabolism.</text>
</comment>
<evidence type="ECO:0000256" key="6">
    <source>
        <dbReference type="SAM" id="Phobius"/>
    </source>
</evidence>
<protein>
    <submittedName>
        <fullName evidence="8">Lysophospholipid acyltransferase family protein</fullName>
    </submittedName>
</protein>
<feature type="domain" description="Phospholipid/glycerol acyltransferase" evidence="7">
    <location>
        <begin position="90"/>
        <end position="205"/>
    </location>
</feature>
<evidence type="ECO:0000256" key="5">
    <source>
        <dbReference type="ARBA" id="ARBA00023315"/>
    </source>
</evidence>
<evidence type="ECO:0000313" key="8">
    <source>
        <dbReference type="EMBL" id="WYK18001.1"/>
    </source>
</evidence>
<dbReference type="PANTHER" id="PTHR10434">
    <property type="entry name" value="1-ACYL-SN-GLYCEROL-3-PHOSPHATE ACYLTRANSFERASE"/>
    <property type="match status" value="1"/>
</dbReference>
<keyword evidence="2" id="KW-0444">Lipid biosynthesis</keyword>
<dbReference type="CDD" id="cd07989">
    <property type="entry name" value="LPLAT_AGPAT-like"/>
    <property type="match status" value="1"/>
</dbReference>
<reference evidence="8 9" key="1">
    <citation type="submission" date="2024-02" db="EMBL/GenBank/DDBJ databases">
        <title>Roseovarius strain W115 nov., isolated from a marine algae.</title>
        <authorList>
            <person name="Lee M.W."/>
            <person name="Lee J.K."/>
            <person name="Kim J.M."/>
            <person name="Choi D.G."/>
            <person name="Baek J.H."/>
            <person name="Bayburt H."/>
            <person name="Jung J.J."/>
            <person name="Han D.M."/>
            <person name="Jeon C.O."/>
        </authorList>
    </citation>
    <scope>NUCLEOTIDE SEQUENCE [LARGE SCALE GENOMIC DNA]</scope>
    <source>
        <strain evidence="8 9">W115</strain>
    </source>
</reference>
<dbReference type="SUPFAM" id="SSF69593">
    <property type="entry name" value="Glycerol-3-phosphate (1)-acyltransferase"/>
    <property type="match status" value="1"/>
</dbReference>
<dbReference type="RefSeq" id="WP_317054689.1">
    <property type="nucleotide sequence ID" value="NZ_CP146606.1"/>
</dbReference>
<feature type="transmembrane region" description="Helical" evidence="6">
    <location>
        <begin position="29"/>
        <end position="48"/>
    </location>
</feature>
<evidence type="ECO:0000256" key="1">
    <source>
        <dbReference type="ARBA" id="ARBA00005189"/>
    </source>
</evidence>
<dbReference type="Pfam" id="PF01553">
    <property type="entry name" value="Acyltransferase"/>
    <property type="match status" value="1"/>
</dbReference>
<keyword evidence="4" id="KW-0443">Lipid metabolism</keyword>
<keyword evidence="6" id="KW-0472">Membrane</keyword>
<evidence type="ECO:0000256" key="4">
    <source>
        <dbReference type="ARBA" id="ARBA00023098"/>
    </source>
</evidence>
<dbReference type="EMBL" id="CP146606">
    <property type="protein sequence ID" value="WYK18001.1"/>
    <property type="molecule type" value="Genomic_DNA"/>
</dbReference>
<dbReference type="InterPro" id="IPR002123">
    <property type="entry name" value="Plipid/glycerol_acylTrfase"/>
</dbReference>
<keyword evidence="5 8" id="KW-0012">Acyltransferase</keyword>
<dbReference type="PANTHER" id="PTHR10434:SF64">
    <property type="entry name" value="1-ACYL-SN-GLYCEROL-3-PHOSPHATE ACYLTRANSFERASE-RELATED"/>
    <property type="match status" value="1"/>
</dbReference>
<gene>
    <name evidence="8" type="ORF">RZS32_016690</name>
</gene>
<dbReference type="GO" id="GO:0016746">
    <property type="term" value="F:acyltransferase activity"/>
    <property type="evidence" value="ECO:0007669"/>
    <property type="project" value="UniProtKB-KW"/>
</dbReference>
<keyword evidence="6" id="KW-1133">Transmembrane helix</keyword>